<feature type="compositionally biased region" description="Polar residues" evidence="1">
    <location>
        <begin position="244"/>
        <end position="253"/>
    </location>
</feature>
<evidence type="ECO:0000313" key="2">
    <source>
        <dbReference type="EMBL" id="EAU85870.1"/>
    </source>
</evidence>
<gene>
    <name evidence="2" type="ORF">CC1G_12328</name>
</gene>
<dbReference type="EMBL" id="AACS02000008">
    <property type="protein sequence ID" value="EAU85870.1"/>
    <property type="molecule type" value="Genomic_DNA"/>
</dbReference>
<protein>
    <submittedName>
        <fullName evidence="2">Uncharacterized protein</fullName>
    </submittedName>
</protein>
<name>A8NS82_COPC7</name>
<dbReference type="KEGG" id="cci:CC1G_12328"/>
<dbReference type="AlphaFoldDB" id="A8NS82"/>
<evidence type="ECO:0000256" key="1">
    <source>
        <dbReference type="SAM" id="MobiDB-lite"/>
    </source>
</evidence>
<sequence>MAVTMLGKKACDSGSPVEFTRIYGERFHFLLGNIAQVTLGNQNRDVTGGLAPICRRLPPPLNVAGIVESGMHCTKSIGLTLLSTRLHSLSYAVEAGFPLALVTGNQLPIPPRLHFAFLVEVTRWRFPEIFETRLVDAPVGLPVGRSAKWYLGNTGPAGMYEPSNSSSRKGSMTRGEGARGCAPNCWEAKRTTSPRLPASAFQTTVASTSLYLSDPGRLVHSKECRIAFPASAQGVRAASMLGDSHSTSPTSYHLGTRLDH</sequence>
<dbReference type="GeneID" id="6012489"/>
<feature type="region of interest" description="Disordered" evidence="1">
    <location>
        <begin position="241"/>
        <end position="260"/>
    </location>
</feature>
<reference evidence="2 3" key="1">
    <citation type="journal article" date="2010" name="Proc. Natl. Acad. Sci. U.S.A.">
        <title>Insights into evolution of multicellular fungi from the assembled chromosomes of the mushroom Coprinopsis cinerea (Coprinus cinereus).</title>
        <authorList>
            <person name="Stajich J.E."/>
            <person name="Wilke S.K."/>
            <person name="Ahren D."/>
            <person name="Au C.H."/>
            <person name="Birren B.W."/>
            <person name="Borodovsky M."/>
            <person name="Burns C."/>
            <person name="Canback B."/>
            <person name="Casselton L.A."/>
            <person name="Cheng C.K."/>
            <person name="Deng J."/>
            <person name="Dietrich F.S."/>
            <person name="Fargo D.C."/>
            <person name="Farman M.L."/>
            <person name="Gathman A.C."/>
            <person name="Goldberg J."/>
            <person name="Guigo R."/>
            <person name="Hoegger P.J."/>
            <person name="Hooker J.B."/>
            <person name="Huggins A."/>
            <person name="James T.Y."/>
            <person name="Kamada T."/>
            <person name="Kilaru S."/>
            <person name="Kodira C."/>
            <person name="Kues U."/>
            <person name="Kupfer D."/>
            <person name="Kwan H.S."/>
            <person name="Lomsadze A."/>
            <person name="Li W."/>
            <person name="Lilly W.W."/>
            <person name="Ma L.J."/>
            <person name="Mackey A.J."/>
            <person name="Manning G."/>
            <person name="Martin F."/>
            <person name="Muraguchi H."/>
            <person name="Natvig D.O."/>
            <person name="Palmerini H."/>
            <person name="Ramesh M.A."/>
            <person name="Rehmeyer C.J."/>
            <person name="Roe B.A."/>
            <person name="Shenoy N."/>
            <person name="Stanke M."/>
            <person name="Ter-Hovhannisyan V."/>
            <person name="Tunlid A."/>
            <person name="Velagapudi R."/>
            <person name="Vision T.J."/>
            <person name="Zeng Q."/>
            <person name="Zolan M.E."/>
            <person name="Pukkila P.J."/>
        </authorList>
    </citation>
    <scope>NUCLEOTIDE SEQUENCE [LARGE SCALE GENOMIC DNA]</scope>
    <source>
        <strain evidence="3">Okayama-7 / 130 / ATCC MYA-4618 / FGSC 9003</strain>
    </source>
</reference>
<organism evidence="2 3">
    <name type="scientific">Coprinopsis cinerea (strain Okayama-7 / 130 / ATCC MYA-4618 / FGSC 9003)</name>
    <name type="common">Inky cap fungus</name>
    <name type="synonym">Hormographiella aspergillata</name>
    <dbReference type="NCBI Taxonomy" id="240176"/>
    <lineage>
        <taxon>Eukaryota</taxon>
        <taxon>Fungi</taxon>
        <taxon>Dikarya</taxon>
        <taxon>Basidiomycota</taxon>
        <taxon>Agaricomycotina</taxon>
        <taxon>Agaricomycetes</taxon>
        <taxon>Agaricomycetidae</taxon>
        <taxon>Agaricales</taxon>
        <taxon>Agaricineae</taxon>
        <taxon>Psathyrellaceae</taxon>
        <taxon>Coprinopsis</taxon>
    </lineage>
</organism>
<dbReference type="VEuPathDB" id="FungiDB:CC1G_12328"/>
<dbReference type="InParanoid" id="A8NS82"/>
<comment type="caution">
    <text evidence="2">The sequence shown here is derived from an EMBL/GenBank/DDBJ whole genome shotgun (WGS) entry which is preliminary data.</text>
</comment>
<dbReference type="RefSeq" id="XP_001835958.1">
    <property type="nucleotide sequence ID" value="XM_001835906.1"/>
</dbReference>
<dbReference type="Proteomes" id="UP000001861">
    <property type="component" value="Unassembled WGS sequence"/>
</dbReference>
<accession>A8NS82</accession>
<proteinExistence type="predicted"/>
<evidence type="ECO:0000313" key="3">
    <source>
        <dbReference type="Proteomes" id="UP000001861"/>
    </source>
</evidence>
<keyword evidence="3" id="KW-1185">Reference proteome</keyword>